<name>A0A8S3SN14_MYTED</name>
<dbReference type="InterPro" id="IPR036514">
    <property type="entry name" value="SGNH_hydro_sf"/>
</dbReference>
<sequence length="549" mass="64107">MNTESENQHVLYAFHSLENNLIDCHLQYSEKIDHLATLIIMMVEKLILQAKEQEEIRNKNMELSKINKRLANIEEHVNKNSIEIARATSTIEKSVPDIRNPAYDNEQSEKLRKLKADNIGFQVGSNDLEDSTPEDVDKNMKRLILNTQRLVPGSNIIINAILPRFYRNAHSSKTYESKRTKCNNILSDLCNEYSLKFVKHENFVPFHFTDGIHLNHNDGIPLYVRNLKHVVNPLLGVINDQQNFENHQFPRQRNQQFRRENGNHFYKRPNRYDEENHQSDTYITGDKLDYIKDDSLDINDFAQTNLLPDEYRIDNCFNIYSCDKVVNGQGINLLDLSTSSSLCISNGRYSGDIMGHFTCMTSNGSSVVDYHIVSESLLSSVEYFKTHEFNYLSDHVKIEIFLKCMQREYNFDIFENSNWSSYKSFKWDSQKSKLKLLDHLSDETVLNNILNFEMQTFSNDQRGVDDETNKLTTILCNLAENSCVIKRKNFKKSKPKNKQPWSDNAITDLKHQINAIGRNIKANPFDKTYKTRYFNLLKTFKKMIKQKKS</sequence>
<protein>
    <submittedName>
        <fullName evidence="2">Uncharacterized protein</fullName>
    </submittedName>
</protein>
<dbReference type="AlphaFoldDB" id="A0A8S3SN14"/>
<keyword evidence="1" id="KW-0175">Coiled coil</keyword>
<evidence type="ECO:0000313" key="2">
    <source>
        <dbReference type="EMBL" id="CAG2222222.1"/>
    </source>
</evidence>
<dbReference type="EMBL" id="CAJPWZ010001734">
    <property type="protein sequence ID" value="CAG2222222.1"/>
    <property type="molecule type" value="Genomic_DNA"/>
</dbReference>
<gene>
    <name evidence="2" type="ORF">MEDL_35580</name>
</gene>
<accession>A0A8S3SN14</accession>
<dbReference type="SUPFAM" id="SSF52266">
    <property type="entry name" value="SGNH hydrolase"/>
    <property type="match status" value="1"/>
</dbReference>
<organism evidence="2 3">
    <name type="scientific">Mytilus edulis</name>
    <name type="common">Blue mussel</name>
    <dbReference type="NCBI Taxonomy" id="6550"/>
    <lineage>
        <taxon>Eukaryota</taxon>
        <taxon>Metazoa</taxon>
        <taxon>Spiralia</taxon>
        <taxon>Lophotrochozoa</taxon>
        <taxon>Mollusca</taxon>
        <taxon>Bivalvia</taxon>
        <taxon>Autobranchia</taxon>
        <taxon>Pteriomorphia</taxon>
        <taxon>Mytilida</taxon>
        <taxon>Mytiloidea</taxon>
        <taxon>Mytilidae</taxon>
        <taxon>Mytilinae</taxon>
        <taxon>Mytilus</taxon>
    </lineage>
</organism>
<dbReference type="Gene3D" id="3.40.50.1110">
    <property type="entry name" value="SGNH hydrolase"/>
    <property type="match status" value="1"/>
</dbReference>
<proteinExistence type="predicted"/>
<feature type="coiled-coil region" evidence="1">
    <location>
        <begin position="49"/>
        <end position="76"/>
    </location>
</feature>
<dbReference type="Gene3D" id="3.60.10.10">
    <property type="entry name" value="Endonuclease/exonuclease/phosphatase"/>
    <property type="match status" value="1"/>
</dbReference>
<comment type="caution">
    <text evidence="2">The sequence shown here is derived from an EMBL/GenBank/DDBJ whole genome shotgun (WGS) entry which is preliminary data.</text>
</comment>
<dbReference type="OrthoDB" id="1923218at2759"/>
<evidence type="ECO:0000313" key="3">
    <source>
        <dbReference type="Proteomes" id="UP000683360"/>
    </source>
</evidence>
<reference evidence="2" key="1">
    <citation type="submission" date="2021-03" db="EMBL/GenBank/DDBJ databases">
        <authorList>
            <person name="Bekaert M."/>
        </authorList>
    </citation>
    <scope>NUCLEOTIDE SEQUENCE</scope>
</reference>
<dbReference type="Proteomes" id="UP000683360">
    <property type="component" value="Unassembled WGS sequence"/>
</dbReference>
<dbReference type="InterPro" id="IPR036691">
    <property type="entry name" value="Endo/exonu/phosph_ase_sf"/>
</dbReference>
<keyword evidence="3" id="KW-1185">Reference proteome</keyword>
<evidence type="ECO:0000256" key="1">
    <source>
        <dbReference type="SAM" id="Coils"/>
    </source>
</evidence>
<dbReference type="SUPFAM" id="SSF56219">
    <property type="entry name" value="DNase I-like"/>
    <property type="match status" value="1"/>
</dbReference>